<evidence type="ECO:0000313" key="4">
    <source>
        <dbReference type="Proteomes" id="UP001589576"/>
    </source>
</evidence>
<feature type="domain" description="Glycosyl transferase family 1" evidence="1">
    <location>
        <begin position="181"/>
        <end position="341"/>
    </location>
</feature>
<dbReference type="PANTHER" id="PTHR12526">
    <property type="entry name" value="GLYCOSYLTRANSFERASE"/>
    <property type="match status" value="1"/>
</dbReference>
<keyword evidence="3" id="KW-0808">Transferase</keyword>
<evidence type="ECO:0000259" key="2">
    <source>
        <dbReference type="Pfam" id="PF13439"/>
    </source>
</evidence>
<dbReference type="RefSeq" id="WP_290284785.1">
    <property type="nucleotide sequence ID" value="NZ_JAUFQN010000019.1"/>
</dbReference>
<dbReference type="Proteomes" id="UP001589576">
    <property type="component" value="Unassembled WGS sequence"/>
</dbReference>
<dbReference type="Pfam" id="PF13439">
    <property type="entry name" value="Glyco_transf_4"/>
    <property type="match status" value="1"/>
</dbReference>
<feature type="domain" description="Glycosyltransferase subfamily 4-like N-terminal" evidence="2">
    <location>
        <begin position="18"/>
        <end position="174"/>
    </location>
</feature>
<evidence type="ECO:0000313" key="3">
    <source>
        <dbReference type="EMBL" id="MFB9088176.1"/>
    </source>
</evidence>
<sequence length="363" mass="41204">MIASKKKVCLVIPSLHAGGMERVMSELLNEFHKDTSLELHLVLYGIKPEIFYKIPNNISIYKPSFVFDNRYRFYYTIKTLLFLRKQLKTINPNTILSFGEIWNNFVLIATLGCKFPVFVSDRCQPNKSLGKLHDFLRKKLYPRAAGIIAQTENAKAVFGKLYSNNNIEVIGNPIREITSTQEIQKENIVLSVGRLIASKHHDVLIRLFVAMKQSDWKLVIVGDDAIKQQNKIKLKQLIDSLGASESVILAGNQTNVEHFYLKSKLFAFTSSSEGFPNVVGEALSSGLPVVCFDSVAGISDMIVDGENGYLIPLFDNDLFQEKLSYLIKNEAVRLQMSSQTKTYIERFSKKSISQKFKEFILKE</sequence>
<reference evidence="3 4" key="1">
    <citation type="submission" date="2024-09" db="EMBL/GenBank/DDBJ databases">
        <authorList>
            <person name="Sun Q."/>
            <person name="Mori K."/>
        </authorList>
    </citation>
    <scope>NUCLEOTIDE SEQUENCE [LARGE SCALE GENOMIC DNA]</scope>
    <source>
        <strain evidence="3 4">CECT 8460</strain>
    </source>
</reference>
<organism evidence="3 4">
    <name type="scientific">Flavobacterium paronense</name>
    <dbReference type="NCBI Taxonomy" id="1392775"/>
    <lineage>
        <taxon>Bacteria</taxon>
        <taxon>Pseudomonadati</taxon>
        <taxon>Bacteroidota</taxon>
        <taxon>Flavobacteriia</taxon>
        <taxon>Flavobacteriales</taxon>
        <taxon>Flavobacteriaceae</taxon>
        <taxon>Flavobacterium</taxon>
    </lineage>
</organism>
<dbReference type="Gene3D" id="3.40.50.2000">
    <property type="entry name" value="Glycogen Phosphorylase B"/>
    <property type="match status" value="2"/>
</dbReference>
<dbReference type="Pfam" id="PF00534">
    <property type="entry name" value="Glycos_transf_1"/>
    <property type="match status" value="1"/>
</dbReference>
<comment type="caution">
    <text evidence="3">The sequence shown here is derived from an EMBL/GenBank/DDBJ whole genome shotgun (WGS) entry which is preliminary data.</text>
</comment>
<keyword evidence="3" id="KW-0328">Glycosyltransferase</keyword>
<dbReference type="EC" id="2.4.-.-" evidence="3"/>
<name>A0ABV5GAN2_9FLAO</name>
<dbReference type="InterPro" id="IPR028098">
    <property type="entry name" value="Glyco_trans_4-like_N"/>
</dbReference>
<proteinExistence type="predicted"/>
<dbReference type="GO" id="GO:0016757">
    <property type="term" value="F:glycosyltransferase activity"/>
    <property type="evidence" value="ECO:0007669"/>
    <property type="project" value="UniProtKB-KW"/>
</dbReference>
<dbReference type="EMBL" id="JBHMFB010000003">
    <property type="protein sequence ID" value="MFB9088176.1"/>
    <property type="molecule type" value="Genomic_DNA"/>
</dbReference>
<protein>
    <submittedName>
        <fullName evidence="3">Glycosyltransferase</fullName>
        <ecNumber evidence="3">2.4.-.-</ecNumber>
    </submittedName>
</protein>
<accession>A0ABV5GAN2</accession>
<gene>
    <name evidence="3" type="ORF">ACFFUU_01020</name>
</gene>
<dbReference type="SUPFAM" id="SSF53756">
    <property type="entry name" value="UDP-Glycosyltransferase/glycogen phosphorylase"/>
    <property type="match status" value="1"/>
</dbReference>
<dbReference type="InterPro" id="IPR001296">
    <property type="entry name" value="Glyco_trans_1"/>
</dbReference>
<keyword evidence="4" id="KW-1185">Reference proteome</keyword>
<evidence type="ECO:0000259" key="1">
    <source>
        <dbReference type="Pfam" id="PF00534"/>
    </source>
</evidence>